<gene>
    <name evidence="1" type="ORF">BJ978_001140</name>
</gene>
<reference evidence="1" key="1">
    <citation type="submission" date="2022-06" db="EMBL/GenBank/DDBJ databases">
        <title>Sequencing the genomes of 1000 actinobacteria strains.</title>
        <authorList>
            <person name="Klenk H.-P."/>
        </authorList>
    </citation>
    <scope>NUCLEOTIDE SEQUENCE</scope>
    <source>
        <strain evidence="1">DSM 22016</strain>
    </source>
</reference>
<dbReference type="InterPro" id="IPR023833">
    <property type="entry name" value="Signal_pept_SipW-depend-type"/>
</dbReference>
<dbReference type="AlphaFoldDB" id="A0A9X2KBD0"/>
<dbReference type="OrthoDB" id="5070303at2"/>
<keyword evidence="2" id="KW-1185">Reference proteome</keyword>
<sequence>MARTAAAPSTRRRKILAILAGGLVLGVGTALTLAAWNDSEFATGTFTAGSFNLEGSTDGTAYSDHAAIGDPAALDFSVGFDELSPGDVVTAPFAVRLDAGTDYDAIVTMTTADVTGDPANLTYRVLQTATFGCGDLTGATTLVSSRGLSEALAGVTFPLVAAPADQEYLCFEVTAGAGLTQDQSATATWQFAAESQ</sequence>
<comment type="caution">
    <text evidence="1">The sequence shown here is derived from an EMBL/GenBank/DDBJ whole genome shotgun (WGS) entry which is preliminary data.</text>
</comment>
<accession>A0A9X2KBD0</accession>
<proteinExistence type="predicted"/>
<evidence type="ECO:0000313" key="2">
    <source>
        <dbReference type="Proteomes" id="UP001139722"/>
    </source>
</evidence>
<dbReference type="Proteomes" id="UP001139722">
    <property type="component" value="Unassembled WGS sequence"/>
</dbReference>
<protein>
    <submittedName>
        <fullName evidence="1">Ribosomally synthesized peptide with SipW-like signal peptide</fullName>
    </submittedName>
</protein>
<dbReference type="EMBL" id="JAMZDY010000001">
    <property type="protein sequence ID" value="MCP2370464.1"/>
    <property type="molecule type" value="Genomic_DNA"/>
</dbReference>
<name>A0A9X2KBD0_9MICO</name>
<evidence type="ECO:0000313" key="1">
    <source>
        <dbReference type="EMBL" id="MCP2370464.1"/>
    </source>
</evidence>
<dbReference type="NCBIfam" id="TIGR04088">
    <property type="entry name" value="cognate_SipW"/>
    <property type="match status" value="1"/>
</dbReference>
<organism evidence="1 2">
    <name type="scientific">Agromyces terreus</name>
    <dbReference type="NCBI Taxonomy" id="424795"/>
    <lineage>
        <taxon>Bacteria</taxon>
        <taxon>Bacillati</taxon>
        <taxon>Actinomycetota</taxon>
        <taxon>Actinomycetes</taxon>
        <taxon>Micrococcales</taxon>
        <taxon>Microbacteriaceae</taxon>
        <taxon>Agromyces</taxon>
    </lineage>
</organism>
<dbReference type="RefSeq" id="WP_156998384.1">
    <property type="nucleotide sequence ID" value="NZ_BAAANU010000009.1"/>
</dbReference>